<organism evidence="7 8">
    <name type="scientific">Haemaphysalis longicornis</name>
    <name type="common">Bush tick</name>
    <dbReference type="NCBI Taxonomy" id="44386"/>
    <lineage>
        <taxon>Eukaryota</taxon>
        <taxon>Metazoa</taxon>
        <taxon>Ecdysozoa</taxon>
        <taxon>Arthropoda</taxon>
        <taxon>Chelicerata</taxon>
        <taxon>Arachnida</taxon>
        <taxon>Acari</taxon>
        <taxon>Parasitiformes</taxon>
        <taxon>Ixodida</taxon>
        <taxon>Ixodoidea</taxon>
        <taxon>Ixodidae</taxon>
        <taxon>Haemaphysalinae</taxon>
        <taxon>Haemaphysalis</taxon>
    </lineage>
</organism>
<evidence type="ECO:0000313" key="8">
    <source>
        <dbReference type="Proteomes" id="UP000821853"/>
    </source>
</evidence>
<dbReference type="GO" id="GO:0003676">
    <property type="term" value="F:nucleic acid binding"/>
    <property type="evidence" value="ECO:0007669"/>
    <property type="project" value="InterPro"/>
</dbReference>
<dbReference type="PANTHER" id="PTHR12801:SF115">
    <property type="entry name" value="FI18136P1-RELATED"/>
    <property type="match status" value="1"/>
</dbReference>
<feature type="compositionally biased region" description="Polar residues" evidence="6">
    <location>
        <begin position="1"/>
        <end position="10"/>
    </location>
</feature>
<gene>
    <name evidence="7" type="ORF">HPB48_002756</name>
</gene>
<comment type="similarity">
    <text evidence="2">Belongs to the REXO1/REXO3 family.</text>
</comment>
<dbReference type="OrthoDB" id="3996471at2759"/>
<dbReference type="InterPro" id="IPR047021">
    <property type="entry name" value="REXO1/3/4-like"/>
</dbReference>
<dbReference type="InterPro" id="IPR012337">
    <property type="entry name" value="RNaseH-like_sf"/>
</dbReference>
<protein>
    <recommendedName>
        <fullName evidence="9">Exonuclease domain-containing protein</fullName>
    </recommendedName>
</protein>
<dbReference type="Proteomes" id="UP000821853">
    <property type="component" value="Unassembled WGS sequence"/>
</dbReference>
<evidence type="ECO:0000256" key="4">
    <source>
        <dbReference type="ARBA" id="ARBA00022801"/>
    </source>
</evidence>
<evidence type="ECO:0000256" key="2">
    <source>
        <dbReference type="ARBA" id="ARBA00006357"/>
    </source>
</evidence>
<proteinExistence type="inferred from homology"/>
<evidence type="ECO:0008006" key="9">
    <source>
        <dbReference type="Google" id="ProtNLM"/>
    </source>
</evidence>
<evidence type="ECO:0000313" key="7">
    <source>
        <dbReference type="EMBL" id="KAH9376929.1"/>
    </source>
</evidence>
<reference evidence="7 8" key="1">
    <citation type="journal article" date="2020" name="Cell">
        <title>Large-Scale Comparative Analyses of Tick Genomes Elucidate Their Genetic Diversity and Vector Capacities.</title>
        <authorList>
            <consortium name="Tick Genome and Microbiome Consortium (TIGMIC)"/>
            <person name="Jia N."/>
            <person name="Wang J."/>
            <person name="Shi W."/>
            <person name="Du L."/>
            <person name="Sun Y."/>
            <person name="Zhan W."/>
            <person name="Jiang J.F."/>
            <person name="Wang Q."/>
            <person name="Zhang B."/>
            <person name="Ji P."/>
            <person name="Bell-Sakyi L."/>
            <person name="Cui X.M."/>
            <person name="Yuan T.T."/>
            <person name="Jiang B.G."/>
            <person name="Yang W.F."/>
            <person name="Lam T.T."/>
            <person name="Chang Q.C."/>
            <person name="Ding S.J."/>
            <person name="Wang X.J."/>
            <person name="Zhu J.G."/>
            <person name="Ruan X.D."/>
            <person name="Zhao L."/>
            <person name="Wei J.T."/>
            <person name="Ye R.Z."/>
            <person name="Que T.C."/>
            <person name="Du C.H."/>
            <person name="Zhou Y.H."/>
            <person name="Cheng J.X."/>
            <person name="Dai P.F."/>
            <person name="Guo W.B."/>
            <person name="Han X.H."/>
            <person name="Huang E.J."/>
            <person name="Li L.F."/>
            <person name="Wei W."/>
            <person name="Gao Y.C."/>
            <person name="Liu J.Z."/>
            <person name="Shao H.Z."/>
            <person name="Wang X."/>
            <person name="Wang C.C."/>
            <person name="Yang T.C."/>
            <person name="Huo Q.B."/>
            <person name="Li W."/>
            <person name="Chen H.Y."/>
            <person name="Chen S.E."/>
            <person name="Zhou L.G."/>
            <person name="Ni X.B."/>
            <person name="Tian J.H."/>
            <person name="Sheng Y."/>
            <person name="Liu T."/>
            <person name="Pan Y.S."/>
            <person name="Xia L.Y."/>
            <person name="Li J."/>
            <person name="Zhao F."/>
            <person name="Cao W.C."/>
        </authorList>
    </citation>
    <scope>NUCLEOTIDE SEQUENCE [LARGE SCALE GENOMIC DNA]</scope>
    <source>
        <strain evidence="7">HaeL-2018</strain>
    </source>
</reference>
<keyword evidence="3" id="KW-0540">Nuclease</keyword>
<keyword evidence="8" id="KW-1185">Reference proteome</keyword>
<evidence type="ECO:0000256" key="6">
    <source>
        <dbReference type="SAM" id="MobiDB-lite"/>
    </source>
</evidence>
<feature type="compositionally biased region" description="Basic and acidic residues" evidence="6">
    <location>
        <begin position="11"/>
        <end position="23"/>
    </location>
</feature>
<dbReference type="GO" id="GO:0005634">
    <property type="term" value="C:nucleus"/>
    <property type="evidence" value="ECO:0007669"/>
    <property type="project" value="UniProtKB-SubCell"/>
</dbReference>
<evidence type="ECO:0000256" key="3">
    <source>
        <dbReference type="ARBA" id="ARBA00022722"/>
    </source>
</evidence>
<dbReference type="EMBL" id="JABSTR010000008">
    <property type="protein sequence ID" value="KAH9376929.1"/>
    <property type="molecule type" value="Genomic_DNA"/>
</dbReference>
<dbReference type="Gene3D" id="3.30.420.10">
    <property type="entry name" value="Ribonuclease H-like superfamily/Ribonuclease H"/>
    <property type="match status" value="1"/>
</dbReference>
<comment type="subcellular location">
    <subcellularLocation>
        <location evidence="1">Nucleus</location>
    </subcellularLocation>
</comment>
<dbReference type="InterPro" id="IPR036397">
    <property type="entry name" value="RNaseH_sf"/>
</dbReference>
<dbReference type="VEuPathDB" id="VectorBase:HLOH_049089"/>
<dbReference type="PANTHER" id="PTHR12801">
    <property type="entry name" value="RNA EXONUCLEASE REXO1 / RECO3 FAMILY MEMBER-RELATED"/>
    <property type="match status" value="1"/>
</dbReference>
<dbReference type="GO" id="GO:0004527">
    <property type="term" value="F:exonuclease activity"/>
    <property type="evidence" value="ECO:0007669"/>
    <property type="project" value="InterPro"/>
</dbReference>
<feature type="region of interest" description="Disordered" evidence="6">
    <location>
        <begin position="1"/>
        <end position="23"/>
    </location>
</feature>
<comment type="caution">
    <text evidence="7">The sequence shown here is derived from an EMBL/GenBank/DDBJ whole genome shotgun (WGS) entry which is preliminary data.</text>
</comment>
<evidence type="ECO:0000256" key="1">
    <source>
        <dbReference type="ARBA" id="ARBA00004123"/>
    </source>
</evidence>
<sequence length="321" mass="35752">MKGQLPSSRETATRQGERTPARDVRHNRKFYVAAGDAPRMTCRSLRQTPSARLRRCASQLPDTSPLPLRTDDLYDQLLCYGLSPQELDRCGYPRLCPEKPGRILLMEWGEKAYSSRKTCSRCRASLVITHSGEYYAKSACFIHTGLCSAIGFSCCGASADHRGCKKLETSGRPRRWPSFAHFGGMAAPAKCTAVNWTAKCASLSAAFEMARVALLRLFNASAVFVAHGLENDLRALKLVHDRVAYTAVVFPHHRGLPYRRSLRSLVGDYVIRGVANGLLGHDSVANAKACMKLMLWKAVHDQKLRDRLSRWAGGWQRQPSE</sequence>
<evidence type="ECO:0000256" key="5">
    <source>
        <dbReference type="ARBA" id="ARBA00023242"/>
    </source>
</evidence>
<dbReference type="AlphaFoldDB" id="A0A9J6GQI2"/>
<keyword evidence="5" id="KW-0539">Nucleus</keyword>
<dbReference type="SUPFAM" id="SSF53098">
    <property type="entry name" value="Ribonuclease H-like"/>
    <property type="match status" value="1"/>
</dbReference>
<name>A0A9J6GQI2_HAELO</name>
<keyword evidence="4" id="KW-0378">Hydrolase</keyword>
<accession>A0A9J6GQI2</accession>